<dbReference type="GeneID" id="11531819"/>
<keyword evidence="7 9" id="KW-0411">Iron-sulfur</keyword>
<dbReference type="STRING" id="1071381.G8C082"/>
<keyword evidence="3 9" id="KW-0004">4Fe-4S</keyword>
<feature type="binding site" evidence="9">
    <location>
        <position position="244"/>
    </location>
    <ligand>
        <name>[2Fe-2S] cluster</name>
        <dbReference type="ChEBI" id="CHEBI:190135"/>
    </ligand>
</feature>
<evidence type="ECO:0000256" key="3">
    <source>
        <dbReference type="ARBA" id="ARBA00022485"/>
    </source>
</evidence>
<dbReference type="InterPro" id="IPR007785">
    <property type="entry name" value="Anamorsin"/>
</dbReference>
<evidence type="ECO:0000259" key="11">
    <source>
        <dbReference type="Pfam" id="PF05093"/>
    </source>
</evidence>
<feature type="domain" description="Fe-S cluster assembly protein Dre2 N-terminal" evidence="12">
    <location>
        <begin position="5"/>
        <end position="131"/>
    </location>
</feature>
<dbReference type="eggNOG" id="KOG4020">
    <property type="taxonomic scope" value="Eukaryota"/>
</dbReference>
<keyword evidence="5 9" id="KW-0479">Metal-binding</keyword>
<feature type="region of interest" description="Fe-S binding site A" evidence="9">
    <location>
        <begin position="230"/>
        <end position="246"/>
    </location>
</feature>
<name>G8C082_TETPH</name>
<evidence type="ECO:0000256" key="2">
    <source>
        <dbReference type="ARBA" id="ARBA00008169"/>
    </source>
</evidence>
<dbReference type="Pfam" id="PF05093">
    <property type="entry name" value="CIAPIN1"/>
    <property type="match status" value="1"/>
</dbReference>
<dbReference type="Proteomes" id="UP000005666">
    <property type="component" value="Chromosome 12"/>
</dbReference>
<dbReference type="GO" id="GO:0051539">
    <property type="term" value="F:4 iron, 4 sulfur cluster binding"/>
    <property type="evidence" value="ECO:0007669"/>
    <property type="project" value="UniProtKB-KW"/>
</dbReference>
<keyword evidence="8 9" id="KW-0496">Mitochondrion</keyword>
<evidence type="ECO:0000256" key="7">
    <source>
        <dbReference type="ARBA" id="ARBA00023014"/>
    </source>
</evidence>
<evidence type="ECO:0000313" key="14">
    <source>
        <dbReference type="Proteomes" id="UP000005666"/>
    </source>
</evidence>
<accession>G8C082</accession>
<keyword evidence="14" id="KW-1185">Reference proteome</keyword>
<dbReference type="EMBL" id="HE612867">
    <property type="protein sequence ID" value="CCE65560.1"/>
    <property type="molecule type" value="Genomic_DNA"/>
</dbReference>
<evidence type="ECO:0000256" key="8">
    <source>
        <dbReference type="ARBA" id="ARBA00023128"/>
    </source>
</evidence>
<evidence type="ECO:0000259" key="12">
    <source>
        <dbReference type="Pfam" id="PF16803"/>
    </source>
</evidence>
<dbReference type="InterPro" id="IPR046408">
    <property type="entry name" value="CIAPIN1"/>
</dbReference>
<feature type="binding site" evidence="9">
    <location>
        <position position="241"/>
    </location>
    <ligand>
        <name>[2Fe-2S] cluster</name>
        <dbReference type="ChEBI" id="CHEBI:190135"/>
    </ligand>
</feature>
<feature type="region of interest" description="Disordered" evidence="10">
    <location>
        <begin position="166"/>
        <end position="190"/>
    </location>
</feature>
<evidence type="ECO:0000256" key="10">
    <source>
        <dbReference type="SAM" id="MobiDB-lite"/>
    </source>
</evidence>
<feature type="binding site" evidence="9">
    <location>
        <position position="300"/>
    </location>
    <ligand>
        <name>[4Fe-4S] cluster</name>
        <dbReference type="ChEBI" id="CHEBI:49883"/>
    </ligand>
</feature>
<dbReference type="InterPro" id="IPR031838">
    <property type="entry name" value="Dre2_N"/>
</dbReference>
<dbReference type="GO" id="GO:0005758">
    <property type="term" value="C:mitochondrial intermembrane space"/>
    <property type="evidence" value="ECO:0007669"/>
    <property type="project" value="UniProtKB-SubCell"/>
</dbReference>
<dbReference type="RefSeq" id="XP_003687994.1">
    <property type="nucleotide sequence ID" value="XM_003687946.1"/>
</dbReference>
<comment type="subcellular location">
    <subcellularLocation>
        <location evidence="9">Cytoplasm</location>
    </subcellularLocation>
    <subcellularLocation>
        <location evidence="9">Mitochondrion intermembrane space</location>
    </subcellularLocation>
</comment>
<dbReference type="GO" id="GO:0051537">
    <property type="term" value="F:2 iron, 2 sulfur cluster binding"/>
    <property type="evidence" value="ECO:0007669"/>
    <property type="project" value="UniProtKB-UniRule"/>
</dbReference>
<dbReference type="OMA" id="TMITCGK"/>
<evidence type="ECO:0000313" key="13">
    <source>
        <dbReference type="EMBL" id="CCE65560.1"/>
    </source>
</evidence>
<keyword evidence="9" id="KW-0001">2Fe-2S</keyword>
<dbReference type="GO" id="GO:0046872">
    <property type="term" value="F:metal ion binding"/>
    <property type="evidence" value="ECO:0007669"/>
    <property type="project" value="UniProtKB-KW"/>
</dbReference>
<dbReference type="HAMAP" id="MF_03115">
    <property type="entry name" value="Anamorsin"/>
    <property type="match status" value="1"/>
</dbReference>
<comment type="caution">
    <text evidence="9">Lacks conserved residue(s) required for the propagation of feature annotation.</text>
</comment>
<dbReference type="Pfam" id="PF16803">
    <property type="entry name" value="DRE2_N"/>
    <property type="match status" value="1"/>
</dbReference>
<gene>
    <name evidence="13" type="primary">TPHA0L02080</name>
    <name evidence="13" type="ordered locus">TPHA_0L02080</name>
</gene>
<feature type="binding site" evidence="9">
    <location>
        <position position="246"/>
    </location>
    <ligand>
        <name>[2Fe-2S] cluster</name>
        <dbReference type="ChEBI" id="CHEBI:190135"/>
    </ligand>
</feature>
<feature type="domain" description="Anamorsin C-terminal" evidence="11">
    <location>
        <begin position="226"/>
        <end position="319"/>
    </location>
</feature>
<comment type="cofactor">
    <cofactor evidence="1 9">
        <name>[4Fe-4S] cluster</name>
        <dbReference type="ChEBI" id="CHEBI:49883"/>
    </cofactor>
</comment>
<evidence type="ECO:0000256" key="9">
    <source>
        <dbReference type="HAMAP-Rule" id="MF_03115"/>
    </source>
</evidence>
<evidence type="ECO:0000256" key="5">
    <source>
        <dbReference type="ARBA" id="ARBA00022723"/>
    </source>
</evidence>
<reference evidence="13 14" key="1">
    <citation type="journal article" date="2011" name="Proc. Natl. Acad. Sci. U.S.A.">
        <title>Evolutionary erosion of yeast sex chromosomes by mating-type switching accidents.</title>
        <authorList>
            <person name="Gordon J.L."/>
            <person name="Armisen D."/>
            <person name="Proux-Wera E."/>
            <person name="Oheigeartaigh S.S."/>
            <person name="Byrne K.P."/>
            <person name="Wolfe K.H."/>
        </authorList>
    </citation>
    <scope>NUCLEOTIDE SEQUENCE [LARGE SCALE GENOMIC DNA]</scope>
    <source>
        <strain evidence="14">ATCC 24235 / CBS 4417 / NBRC 1672 / NRRL Y-8282 / UCD 70-5</strain>
    </source>
</reference>
<feature type="binding site" evidence="9">
    <location>
        <position position="292"/>
    </location>
    <ligand>
        <name>[4Fe-4S] cluster</name>
        <dbReference type="ChEBI" id="CHEBI:49883"/>
    </ligand>
</feature>
<comment type="domain">
    <text evidence="9">The N-terminal domain has structural similarity with S-adenosyl-L-methionine-dependent methyltransferases, but does not bind S-adenosyl-L-methionine. It is required for correct assembly of the 2 Fe-S clusters.</text>
</comment>
<dbReference type="Gene3D" id="3.40.50.11000">
    <property type="entry name" value="Fe-S cluster assembly protein Dre2, N-terminal domain"/>
    <property type="match status" value="1"/>
</dbReference>
<comment type="domain">
    <text evidence="9">The twin Cx2C motifs are involved in the recognition by the mitochondrial MIA40-ERV1 disulfide relay system. The formation of 2 disulfide bonds in the Cx2C motifs through dithiol/disulfide exchange reactions effectively traps the protein in the mitochondrial intermembrane space.</text>
</comment>
<feature type="binding site" evidence="9">
    <location>
        <position position="303"/>
    </location>
    <ligand>
        <name>[4Fe-4S] cluster</name>
        <dbReference type="ChEBI" id="CHEBI:49883"/>
    </ligand>
</feature>
<feature type="region of interest" description="Fe-S binding site B" evidence="9">
    <location>
        <begin position="289"/>
        <end position="303"/>
    </location>
</feature>
<dbReference type="GO" id="GO:0016226">
    <property type="term" value="P:iron-sulfur cluster assembly"/>
    <property type="evidence" value="ECO:0007669"/>
    <property type="project" value="UniProtKB-UniRule"/>
</dbReference>
<feature type="binding site" evidence="9">
    <location>
        <position position="230"/>
    </location>
    <ligand>
        <name>[2Fe-2S] cluster</name>
        <dbReference type="ChEBI" id="CHEBI:190135"/>
    </ligand>
</feature>
<dbReference type="AlphaFoldDB" id="G8C082"/>
<feature type="binding site" evidence="9">
    <location>
        <position position="289"/>
    </location>
    <ligand>
        <name>[4Fe-4S] cluster</name>
        <dbReference type="ChEBI" id="CHEBI:49883"/>
    </ligand>
</feature>
<dbReference type="KEGG" id="tpf:TPHA_0L02080"/>
<keyword evidence="4 9" id="KW-0963">Cytoplasm</keyword>
<organism evidence="13 14">
    <name type="scientific">Tetrapisispora phaffii (strain ATCC 24235 / CBS 4417 / NBRC 1672 / NRRL Y-8282 / UCD 70-5)</name>
    <name type="common">Yeast</name>
    <name type="synonym">Fabospora phaffii</name>
    <dbReference type="NCBI Taxonomy" id="1071381"/>
    <lineage>
        <taxon>Eukaryota</taxon>
        <taxon>Fungi</taxon>
        <taxon>Dikarya</taxon>
        <taxon>Ascomycota</taxon>
        <taxon>Saccharomycotina</taxon>
        <taxon>Saccharomycetes</taxon>
        <taxon>Saccharomycetales</taxon>
        <taxon>Saccharomycetaceae</taxon>
        <taxon>Tetrapisispora</taxon>
    </lineage>
</organism>
<feature type="short sequence motif" description="Cx2C motif 1" evidence="9">
    <location>
        <begin position="289"/>
        <end position="292"/>
    </location>
</feature>
<sequence>MKGPILILIHPAITTTPEVLEEKKIGISKQHATEVVIEQYLINKINDGTVVLETSNYSEIHYITPESDESVSFPKKLIGVLSDSLIPGGTLYGLTNAYKIDALVNNFEISDVGVYHWVKKNISKETKSVSLLASNSSSESGVGKKLPMFKKMPLFKKAAKNEPVEIATASDEVDELDDDDASSSSSGDMSNKAKYFESVGADSNGDGDTSVSEDDLVAVTDSTGITMITCGKTKTRKKRACKDCTCGLKEENEEEINKITSQQDRVLKFSAEELTEVDFTVEGKKVGGCGSCSLGDAFRCSGCPYLGLPAFKPGQAVNLSSISDDL</sequence>
<proteinExistence type="inferred from homology"/>
<evidence type="ECO:0000256" key="1">
    <source>
        <dbReference type="ARBA" id="ARBA00001966"/>
    </source>
</evidence>
<protein>
    <submittedName>
        <fullName evidence="13">Uncharacterized protein</fullName>
    </submittedName>
</protein>
<dbReference type="GO" id="GO:0009055">
    <property type="term" value="F:electron transfer activity"/>
    <property type="evidence" value="ECO:0007669"/>
    <property type="project" value="UniProtKB-UniRule"/>
</dbReference>
<dbReference type="PANTHER" id="PTHR13273">
    <property type="entry name" value="ANAMORSIN"/>
    <property type="match status" value="1"/>
</dbReference>
<comment type="domain">
    <text evidence="9">The C-terminal domain binds 2 Fe-S clusters but is otherwise mostly in an intrinsically disordered conformation.</text>
</comment>
<evidence type="ECO:0000256" key="4">
    <source>
        <dbReference type="ARBA" id="ARBA00022490"/>
    </source>
</evidence>
<evidence type="ECO:0000256" key="6">
    <source>
        <dbReference type="ARBA" id="ARBA00023004"/>
    </source>
</evidence>
<feature type="short sequence motif" description="Cx2C motif 2" evidence="9">
    <location>
        <begin position="300"/>
        <end position="303"/>
    </location>
</feature>
<comment type="similarity">
    <text evidence="2 9">Belongs to the anamorsin family.</text>
</comment>
<dbReference type="OrthoDB" id="311633at2759"/>
<keyword evidence="6 9" id="KW-0408">Iron</keyword>
<comment type="cofactor">
    <cofactor evidence="9">
        <name>[2Fe-2S] cluster</name>
        <dbReference type="ChEBI" id="CHEBI:190135"/>
    </cofactor>
</comment>
<dbReference type="HOGENOM" id="CLU_067152_0_0_1"/>
<dbReference type="PANTHER" id="PTHR13273:SF14">
    <property type="entry name" value="ANAMORSIN"/>
    <property type="match status" value="1"/>
</dbReference>
<feature type="compositionally biased region" description="Acidic residues" evidence="10">
    <location>
        <begin position="171"/>
        <end position="181"/>
    </location>
</feature>